<evidence type="ECO:0000313" key="1">
    <source>
        <dbReference type="EMBL" id="KAE9595347.1"/>
    </source>
</evidence>
<evidence type="ECO:0000313" key="2">
    <source>
        <dbReference type="Proteomes" id="UP000447434"/>
    </source>
</evidence>
<keyword evidence="2" id="KW-1185">Reference proteome</keyword>
<dbReference type="EMBL" id="WOCE01000017">
    <property type="protein sequence ID" value="KAE9595347.1"/>
    <property type="molecule type" value="Genomic_DNA"/>
</dbReference>
<sequence>MAIQIPLRVIWIPFLSANFGKIFLLSNGFNFNSPHPIILKLMVNLRWSIDS</sequence>
<proteinExistence type="predicted"/>
<gene>
    <name evidence="1" type="ORF">Lalb_Chr17g0337821</name>
</gene>
<comment type="caution">
    <text evidence="1">The sequence shown here is derived from an EMBL/GenBank/DDBJ whole genome shotgun (WGS) entry which is preliminary data.</text>
</comment>
<reference evidence="2" key="1">
    <citation type="journal article" date="2020" name="Nat. Commun.">
        <title>Genome sequence of the cluster root forming white lupin.</title>
        <authorList>
            <person name="Hufnagel B."/>
            <person name="Marques A."/>
            <person name="Soriano A."/>
            <person name="Marques L."/>
            <person name="Divol F."/>
            <person name="Doumas P."/>
            <person name="Sallet E."/>
            <person name="Mancinotti D."/>
            <person name="Carrere S."/>
            <person name="Marande W."/>
            <person name="Arribat S."/>
            <person name="Keller J."/>
            <person name="Huneau C."/>
            <person name="Blein T."/>
            <person name="Aime D."/>
            <person name="Laguerre M."/>
            <person name="Taylor J."/>
            <person name="Schubert V."/>
            <person name="Nelson M."/>
            <person name="Geu-Flores F."/>
            <person name="Crespi M."/>
            <person name="Gallardo-Guerrero K."/>
            <person name="Delaux P.-M."/>
            <person name="Salse J."/>
            <person name="Berges H."/>
            <person name="Guyot R."/>
            <person name="Gouzy J."/>
            <person name="Peret B."/>
        </authorList>
    </citation>
    <scope>NUCLEOTIDE SEQUENCE [LARGE SCALE GENOMIC DNA]</scope>
    <source>
        <strain evidence="2">cv. Amiga</strain>
    </source>
</reference>
<name>A0A6A4P917_LUPAL</name>
<accession>A0A6A4P917</accession>
<dbReference type="Proteomes" id="UP000447434">
    <property type="component" value="Chromosome 17"/>
</dbReference>
<protein>
    <submittedName>
        <fullName evidence="1">Uncharacterized protein</fullName>
    </submittedName>
</protein>
<dbReference type="AlphaFoldDB" id="A0A6A4P917"/>
<organism evidence="1 2">
    <name type="scientific">Lupinus albus</name>
    <name type="common">White lupine</name>
    <name type="synonym">Lupinus termis</name>
    <dbReference type="NCBI Taxonomy" id="3870"/>
    <lineage>
        <taxon>Eukaryota</taxon>
        <taxon>Viridiplantae</taxon>
        <taxon>Streptophyta</taxon>
        <taxon>Embryophyta</taxon>
        <taxon>Tracheophyta</taxon>
        <taxon>Spermatophyta</taxon>
        <taxon>Magnoliopsida</taxon>
        <taxon>eudicotyledons</taxon>
        <taxon>Gunneridae</taxon>
        <taxon>Pentapetalae</taxon>
        <taxon>rosids</taxon>
        <taxon>fabids</taxon>
        <taxon>Fabales</taxon>
        <taxon>Fabaceae</taxon>
        <taxon>Papilionoideae</taxon>
        <taxon>50 kb inversion clade</taxon>
        <taxon>genistoids sensu lato</taxon>
        <taxon>core genistoids</taxon>
        <taxon>Genisteae</taxon>
        <taxon>Lupinus</taxon>
    </lineage>
</organism>